<name>A0A9P6K5S7_9FUNG</name>
<protein>
    <submittedName>
        <fullName evidence="1">Uncharacterized protein</fullName>
    </submittedName>
</protein>
<gene>
    <name evidence="1" type="ORF">BGW38_009625</name>
</gene>
<keyword evidence="2" id="KW-1185">Reference proteome</keyword>
<proteinExistence type="predicted"/>
<evidence type="ECO:0000313" key="2">
    <source>
        <dbReference type="Proteomes" id="UP000780801"/>
    </source>
</evidence>
<sequence length="165" mass="18267">FMRSCPQESTQMTPSWPTSFTLSTLSDTTWLQSAQKWAVSVLTHYSAKRTSFPRQTRTEKRKLFLIRNSSINKSSPALSRKRQDRAIEAAVEAGAEATLRASGPRATRVTFNDTQIREAATPTTPVKGTTIRTKTLIKLQTMMATASLFTKPRRQGDAVGAEDAS</sequence>
<dbReference type="AlphaFoldDB" id="A0A9P6K5S7"/>
<dbReference type="EMBL" id="JAABOA010007181">
    <property type="protein sequence ID" value="KAF9547632.1"/>
    <property type="molecule type" value="Genomic_DNA"/>
</dbReference>
<comment type="caution">
    <text evidence="1">The sequence shown here is derived from an EMBL/GenBank/DDBJ whole genome shotgun (WGS) entry which is preliminary data.</text>
</comment>
<reference evidence="1" key="1">
    <citation type="journal article" date="2020" name="Fungal Divers.">
        <title>Resolving the Mortierellaceae phylogeny through synthesis of multi-gene phylogenetics and phylogenomics.</title>
        <authorList>
            <person name="Vandepol N."/>
            <person name="Liber J."/>
            <person name="Desiro A."/>
            <person name="Na H."/>
            <person name="Kennedy M."/>
            <person name="Barry K."/>
            <person name="Grigoriev I.V."/>
            <person name="Miller A.N."/>
            <person name="O'Donnell K."/>
            <person name="Stajich J.E."/>
            <person name="Bonito G."/>
        </authorList>
    </citation>
    <scope>NUCLEOTIDE SEQUENCE</scope>
    <source>
        <strain evidence="1">KOD1015</strain>
    </source>
</reference>
<feature type="non-terminal residue" evidence="1">
    <location>
        <position position="1"/>
    </location>
</feature>
<accession>A0A9P6K5S7</accession>
<evidence type="ECO:0000313" key="1">
    <source>
        <dbReference type="EMBL" id="KAF9547632.1"/>
    </source>
</evidence>
<feature type="non-terminal residue" evidence="1">
    <location>
        <position position="165"/>
    </location>
</feature>
<organism evidence="1 2">
    <name type="scientific">Lunasporangiospora selenospora</name>
    <dbReference type="NCBI Taxonomy" id="979761"/>
    <lineage>
        <taxon>Eukaryota</taxon>
        <taxon>Fungi</taxon>
        <taxon>Fungi incertae sedis</taxon>
        <taxon>Mucoromycota</taxon>
        <taxon>Mortierellomycotina</taxon>
        <taxon>Mortierellomycetes</taxon>
        <taxon>Mortierellales</taxon>
        <taxon>Mortierellaceae</taxon>
        <taxon>Lunasporangiospora</taxon>
    </lineage>
</organism>
<dbReference type="Proteomes" id="UP000780801">
    <property type="component" value="Unassembled WGS sequence"/>
</dbReference>